<evidence type="ECO:0000313" key="2">
    <source>
        <dbReference type="Proteomes" id="UP000030960"/>
    </source>
</evidence>
<dbReference type="AlphaFoldDB" id="A0A0B3RGE0"/>
<comment type="caution">
    <text evidence="1">The sequence shown here is derived from an EMBL/GenBank/DDBJ whole genome shotgun (WGS) entry which is preliminary data.</text>
</comment>
<reference evidence="1 2" key="1">
    <citation type="submission" date="2014-10" db="EMBL/GenBank/DDBJ databases">
        <title>Genome sequence of Ponticoccus sp. strain UMTAT08 isolated from clonal culture of toxic dinoflagellate Alexandrium tamiyavanichii.</title>
        <authorList>
            <person name="Gan H.Y."/>
            <person name="Muhd D.-D."/>
            <person name="Mohd Noor M.E."/>
            <person name="Yeong Y.S."/>
            <person name="Usup G."/>
        </authorList>
    </citation>
    <scope>NUCLEOTIDE SEQUENCE [LARGE SCALE GENOMIC DNA]</scope>
    <source>
        <strain evidence="1 2">UMTAT08</strain>
    </source>
</reference>
<gene>
    <name evidence="1" type="ORF">OA50_05035</name>
</gene>
<protein>
    <submittedName>
        <fullName evidence="1">Uncharacterized protein</fullName>
    </submittedName>
</protein>
<dbReference type="EMBL" id="JSUQ01000027">
    <property type="protein sequence ID" value="KHQ50360.1"/>
    <property type="molecule type" value="Genomic_DNA"/>
</dbReference>
<organism evidence="1 2">
    <name type="scientific">Mameliella alba</name>
    <dbReference type="NCBI Taxonomy" id="561184"/>
    <lineage>
        <taxon>Bacteria</taxon>
        <taxon>Pseudomonadati</taxon>
        <taxon>Pseudomonadota</taxon>
        <taxon>Alphaproteobacteria</taxon>
        <taxon>Rhodobacterales</taxon>
        <taxon>Roseobacteraceae</taxon>
        <taxon>Mameliella</taxon>
    </lineage>
</organism>
<evidence type="ECO:0000313" key="1">
    <source>
        <dbReference type="EMBL" id="KHQ50360.1"/>
    </source>
</evidence>
<name>A0A0B3RGE0_9RHOB</name>
<keyword evidence="2" id="KW-1185">Reference proteome</keyword>
<sequence length="32" mass="3410">MRLSLLALLFSLIAAVCSAAALVLRAFELGYL</sequence>
<accession>A0A0B3RGE0</accession>
<proteinExistence type="predicted"/>
<dbReference type="Proteomes" id="UP000030960">
    <property type="component" value="Unassembled WGS sequence"/>
</dbReference>